<reference evidence="1 2" key="1">
    <citation type="journal article" date="2015" name="Proc. Natl. Acad. Sci. U.S.A.">
        <title>The resurrection genome of Boea hygrometrica: A blueprint for survival of dehydration.</title>
        <authorList>
            <person name="Xiao L."/>
            <person name="Yang G."/>
            <person name="Zhang L."/>
            <person name="Yang X."/>
            <person name="Zhao S."/>
            <person name="Ji Z."/>
            <person name="Zhou Q."/>
            <person name="Hu M."/>
            <person name="Wang Y."/>
            <person name="Chen M."/>
            <person name="Xu Y."/>
            <person name="Jin H."/>
            <person name="Xiao X."/>
            <person name="Hu G."/>
            <person name="Bao F."/>
            <person name="Hu Y."/>
            <person name="Wan P."/>
            <person name="Li L."/>
            <person name="Deng X."/>
            <person name="Kuang T."/>
            <person name="Xiang C."/>
            <person name="Zhu J.K."/>
            <person name="Oliver M.J."/>
            <person name="He Y."/>
        </authorList>
    </citation>
    <scope>NUCLEOTIDE SEQUENCE [LARGE SCALE GENOMIC DNA]</scope>
    <source>
        <strain evidence="2">cv. XS01</strain>
    </source>
</reference>
<accession>A0A2Z7BQ25</accession>
<organism evidence="1 2">
    <name type="scientific">Dorcoceras hygrometricum</name>
    <dbReference type="NCBI Taxonomy" id="472368"/>
    <lineage>
        <taxon>Eukaryota</taxon>
        <taxon>Viridiplantae</taxon>
        <taxon>Streptophyta</taxon>
        <taxon>Embryophyta</taxon>
        <taxon>Tracheophyta</taxon>
        <taxon>Spermatophyta</taxon>
        <taxon>Magnoliopsida</taxon>
        <taxon>eudicotyledons</taxon>
        <taxon>Gunneridae</taxon>
        <taxon>Pentapetalae</taxon>
        <taxon>asterids</taxon>
        <taxon>lamiids</taxon>
        <taxon>Lamiales</taxon>
        <taxon>Gesneriaceae</taxon>
        <taxon>Didymocarpoideae</taxon>
        <taxon>Trichosporeae</taxon>
        <taxon>Loxocarpinae</taxon>
        <taxon>Dorcoceras</taxon>
    </lineage>
</organism>
<protein>
    <submittedName>
        <fullName evidence="1">Obg-like ATPase 1</fullName>
    </submittedName>
</protein>
<evidence type="ECO:0000313" key="1">
    <source>
        <dbReference type="EMBL" id="KZV35708.1"/>
    </source>
</evidence>
<dbReference type="EMBL" id="KV004172">
    <property type="protein sequence ID" value="KZV35708.1"/>
    <property type="molecule type" value="Genomic_DNA"/>
</dbReference>
<sequence length="238" mass="26548">MSLFDLQDVCIAIGSIATLDLPMVVDLIGIYGLKGPYCTLTTTDWFLQALSVIPRGSWGDVARRFTMIRWASPEFRNMMYQSQATVHPVAGNPDAGKADVVKSCKQVQRIQSSKKPDVVIEESTSSEAVDKLRRVTKAGCQLLSLFQNAEDDKKPAKERTQRTIPVGALQNTFQTGRICVQRIEFEQRLIYEGNAIEEKILLVGDDCAIIQCTNRGKKNRSTKQSTTIREERATSVDC</sequence>
<dbReference type="AlphaFoldDB" id="A0A2Z7BQ25"/>
<name>A0A2Z7BQ25_9LAMI</name>
<gene>
    <name evidence="1" type="ORF">F511_42451</name>
</gene>
<dbReference type="Proteomes" id="UP000250235">
    <property type="component" value="Unassembled WGS sequence"/>
</dbReference>
<proteinExistence type="predicted"/>
<keyword evidence="2" id="KW-1185">Reference proteome</keyword>
<evidence type="ECO:0000313" key="2">
    <source>
        <dbReference type="Proteomes" id="UP000250235"/>
    </source>
</evidence>